<dbReference type="AlphaFoldDB" id="A0AB39KSI0"/>
<dbReference type="Pfam" id="PF13488">
    <property type="entry name" value="Gly-zipper_Omp"/>
    <property type="match status" value="1"/>
</dbReference>
<feature type="domain" description="Glycine zipper" evidence="2">
    <location>
        <begin position="123"/>
        <end position="169"/>
    </location>
</feature>
<evidence type="ECO:0000256" key="1">
    <source>
        <dbReference type="SAM" id="SignalP"/>
    </source>
</evidence>
<evidence type="ECO:0000313" key="3">
    <source>
        <dbReference type="EMBL" id="XDO96781.1"/>
    </source>
</evidence>
<name>A0AB39KSI0_9CAUL</name>
<evidence type="ECO:0000259" key="2">
    <source>
        <dbReference type="Pfam" id="PF13488"/>
    </source>
</evidence>
<dbReference type="InterPro" id="IPR039567">
    <property type="entry name" value="Gly-zipper"/>
</dbReference>
<accession>A0AB39KSI0</accession>
<gene>
    <name evidence="3" type="ORF">ABOZ73_18780</name>
</gene>
<reference evidence="3" key="1">
    <citation type="submission" date="2024-06" db="EMBL/GenBank/DDBJ databases">
        <title>Caulobacter inopinatus, sp. nov.</title>
        <authorList>
            <person name="Donachie S.P."/>
        </authorList>
    </citation>
    <scope>NUCLEOTIDE SEQUENCE</scope>
    <source>
        <strain evidence="3">73W</strain>
    </source>
</reference>
<proteinExistence type="predicted"/>
<dbReference type="RefSeq" id="WP_369059620.1">
    <property type="nucleotide sequence ID" value="NZ_CP158375.1"/>
</dbReference>
<organism evidence="3">
    <name type="scientific">Caulobacter sp. 73W</name>
    <dbReference type="NCBI Taxonomy" id="3161137"/>
    <lineage>
        <taxon>Bacteria</taxon>
        <taxon>Pseudomonadati</taxon>
        <taxon>Pseudomonadota</taxon>
        <taxon>Alphaproteobacteria</taxon>
        <taxon>Caulobacterales</taxon>
        <taxon>Caulobacteraceae</taxon>
        <taxon>Caulobacter</taxon>
    </lineage>
</organism>
<protein>
    <recommendedName>
        <fullName evidence="2">Glycine zipper domain-containing protein</fullName>
    </recommendedName>
</protein>
<feature type="signal peptide" evidence="1">
    <location>
        <begin position="1"/>
        <end position="19"/>
    </location>
</feature>
<keyword evidence="1" id="KW-0732">Signal</keyword>
<dbReference type="GO" id="GO:0009279">
    <property type="term" value="C:cell outer membrane"/>
    <property type="evidence" value="ECO:0007669"/>
    <property type="project" value="UniProtKB-SubCell"/>
</dbReference>
<feature type="chain" id="PRO_5044246690" description="Glycine zipper domain-containing protein" evidence="1">
    <location>
        <begin position="20"/>
        <end position="243"/>
    </location>
</feature>
<sequence length="243" mass="27102">MKTLTIGLAAALTMGTASATLAQYDDSYRQQMRDYRADQRDYYAQNRDYEAQRREYDRRRADYEASRARYDRRYGYGAYVRRYGEFNYPAPAYAAGDYGAPVSAYYRDNPCERRGGNTNKTAGGVIGALAGAVLGGSVAGNGAKTEGAVLGGVVGAIAGTAIGSNADKNARCDNTGYYFDYNQTVPYRETAEDRRLSNRRYDYAWSERNRCRLAAAPADWGGRTEYRYVRVCPDSQGRYRITG</sequence>
<dbReference type="EMBL" id="CP158375">
    <property type="protein sequence ID" value="XDO96781.1"/>
    <property type="molecule type" value="Genomic_DNA"/>
</dbReference>